<organism evidence="3 4">
    <name type="scientific">Nakamurella antarctica</name>
    <dbReference type="NCBI Taxonomy" id="1902245"/>
    <lineage>
        <taxon>Bacteria</taxon>
        <taxon>Bacillati</taxon>
        <taxon>Actinomycetota</taxon>
        <taxon>Actinomycetes</taxon>
        <taxon>Nakamurellales</taxon>
        <taxon>Nakamurellaceae</taxon>
        <taxon>Nakamurella</taxon>
    </lineage>
</organism>
<evidence type="ECO:0000313" key="4">
    <source>
        <dbReference type="Proteomes" id="UP000268084"/>
    </source>
</evidence>
<proteinExistence type="predicted"/>
<dbReference type="GO" id="GO:0008239">
    <property type="term" value="F:dipeptidyl-peptidase activity"/>
    <property type="evidence" value="ECO:0007669"/>
    <property type="project" value="InterPro"/>
</dbReference>
<dbReference type="AlphaFoldDB" id="A0A3G8ZNZ2"/>
<dbReference type="InterPro" id="IPR029058">
    <property type="entry name" value="AB_hydrolase_fold"/>
</dbReference>
<dbReference type="InterPro" id="IPR000383">
    <property type="entry name" value="Xaa-Pro-like_dom"/>
</dbReference>
<gene>
    <name evidence="3" type="ORF">EH165_13270</name>
</gene>
<keyword evidence="1 3" id="KW-0378">Hydrolase</keyword>
<dbReference type="SUPFAM" id="SSF49785">
    <property type="entry name" value="Galactose-binding domain-like"/>
    <property type="match status" value="1"/>
</dbReference>
<evidence type="ECO:0000256" key="1">
    <source>
        <dbReference type="ARBA" id="ARBA00022801"/>
    </source>
</evidence>
<dbReference type="Gene3D" id="1.10.3020.10">
    <property type="entry name" value="alpha-amino acid ester hydrolase ( Helical cap domain)"/>
    <property type="match status" value="1"/>
</dbReference>
<dbReference type="InterPro" id="IPR008979">
    <property type="entry name" value="Galactose-bd-like_sf"/>
</dbReference>
<dbReference type="Gene3D" id="2.60.120.260">
    <property type="entry name" value="Galactose-binding domain-like"/>
    <property type="match status" value="1"/>
</dbReference>
<dbReference type="InterPro" id="IPR013736">
    <property type="entry name" value="Xaa-Pro_dipept_C"/>
</dbReference>
<dbReference type="Gene3D" id="3.40.50.1820">
    <property type="entry name" value="alpha/beta hydrolase"/>
    <property type="match status" value="1"/>
</dbReference>
<evidence type="ECO:0000313" key="3">
    <source>
        <dbReference type="EMBL" id="AZI58970.1"/>
    </source>
</evidence>
<keyword evidence="4" id="KW-1185">Reference proteome</keyword>
<dbReference type="NCBIfam" id="TIGR00976">
    <property type="entry name" value="CocE_NonD"/>
    <property type="match status" value="1"/>
</dbReference>
<dbReference type="SMART" id="SM00939">
    <property type="entry name" value="PepX_C"/>
    <property type="match status" value="1"/>
</dbReference>
<dbReference type="SUPFAM" id="SSF53474">
    <property type="entry name" value="alpha/beta-Hydrolases"/>
    <property type="match status" value="1"/>
</dbReference>
<dbReference type="OrthoDB" id="5240615at2"/>
<dbReference type="Pfam" id="PF08530">
    <property type="entry name" value="PepX_C"/>
    <property type="match status" value="1"/>
</dbReference>
<dbReference type="EMBL" id="CP034170">
    <property type="protein sequence ID" value="AZI58970.1"/>
    <property type="molecule type" value="Genomic_DNA"/>
</dbReference>
<dbReference type="KEGG" id="nak:EH165_13270"/>
<reference evidence="3 4" key="1">
    <citation type="submission" date="2018-11" db="EMBL/GenBank/DDBJ databases">
        <authorList>
            <person name="Da X."/>
        </authorList>
    </citation>
    <scope>NUCLEOTIDE SEQUENCE [LARGE SCALE GENOMIC DNA]</scope>
    <source>
        <strain evidence="3 4">S14-144</strain>
    </source>
</reference>
<reference evidence="3 4" key="2">
    <citation type="submission" date="2018-12" db="EMBL/GenBank/DDBJ databases">
        <title>Nakamurella antarcticus sp. nov., isolated from Antarctica South Shetland Islands soil.</title>
        <authorList>
            <person name="Peng F."/>
        </authorList>
    </citation>
    <scope>NUCLEOTIDE SEQUENCE [LARGE SCALE GENOMIC DNA]</scope>
    <source>
        <strain evidence="3 4">S14-144</strain>
    </source>
</reference>
<accession>A0A3G8ZNZ2</accession>
<protein>
    <submittedName>
        <fullName evidence="3">CocE/NonD family hydrolase</fullName>
    </submittedName>
</protein>
<dbReference type="RefSeq" id="WP_124799874.1">
    <property type="nucleotide sequence ID" value="NZ_CP034170.1"/>
</dbReference>
<dbReference type="Proteomes" id="UP000268084">
    <property type="component" value="Chromosome"/>
</dbReference>
<dbReference type="Pfam" id="PF02129">
    <property type="entry name" value="Peptidase_S15"/>
    <property type="match status" value="1"/>
</dbReference>
<feature type="domain" description="Xaa-Pro dipeptidyl-peptidase C-terminal" evidence="2">
    <location>
        <begin position="295"/>
        <end position="495"/>
    </location>
</feature>
<sequence>MTAPAAIRLMGDFRISTQLHTQVVLPAGAGPHPVLLVRTPYSTSSHMAEAFSWAAKGVGSVIQDVRGRYESGGRWQPYVNEGLDGCDTLAWIKQQPWSDGRVIAYGSSYGAHCAVELARLAGDHLWGVVVTVPALSLAHTIREPSGVPRLFAHAWWWSSQGDQSTTRGPILDALLRHRPDVLRHLPVAELPESLGVDLPGFADAWETSRDGWTAPGMTSSGRVNTRVSVPPLIVLAGLYDVYCDDAVELWRQWPNESARLLINTWQHDLGLKHRDRNGARPRQRAHQIPAVAALLGWVMRVLDGEAPAGRVGLSAVESCQQWRSVPPTEQGQTHLELSVHRSDFVADPSDPHPSAMGPAEVGDLMARSDCALLTTDPFLEDLDLIGTLTVELGQVHAALPDGVQLDWAIRVIECRSNGKSVQLGHGIIRTADRTNLRISIPRVSQRVRFGSHLAVQVSGHQFPLYPRDGQRGEDALRVSELHPLTRSVEAPAHIRVCIATGTASDLTVDELIGELLK</sequence>
<dbReference type="InterPro" id="IPR005674">
    <property type="entry name" value="CocE/Ser_esterase"/>
</dbReference>
<evidence type="ECO:0000259" key="2">
    <source>
        <dbReference type="SMART" id="SM00939"/>
    </source>
</evidence>
<name>A0A3G8ZNZ2_9ACTN</name>